<dbReference type="Proteomes" id="UP001146120">
    <property type="component" value="Unassembled WGS sequence"/>
</dbReference>
<organism evidence="1 2">
    <name type="scientific">Lagenidium giganteum</name>
    <dbReference type="NCBI Taxonomy" id="4803"/>
    <lineage>
        <taxon>Eukaryota</taxon>
        <taxon>Sar</taxon>
        <taxon>Stramenopiles</taxon>
        <taxon>Oomycota</taxon>
        <taxon>Peronosporomycetes</taxon>
        <taxon>Pythiales</taxon>
        <taxon>Pythiaceae</taxon>
    </lineage>
</organism>
<dbReference type="EMBL" id="DAKRPA010000113">
    <property type="protein sequence ID" value="DAZ98218.1"/>
    <property type="molecule type" value="Genomic_DNA"/>
</dbReference>
<accession>A0AAV2YXU7</accession>
<gene>
    <name evidence="1" type="ORF">N0F65_005350</name>
</gene>
<dbReference type="CDD" id="cd18809">
    <property type="entry name" value="SF1_C_RecD"/>
    <property type="match status" value="1"/>
</dbReference>
<evidence type="ECO:0008006" key="3">
    <source>
        <dbReference type="Google" id="ProtNLM"/>
    </source>
</evidence>
<name>A0AAV2YXU7_9STRA</name>
<reference evidence="1" key="1">
    <citation type="submission" date="2022-11" db="EMBL/GenBank/DDBJ databases">
        <authorList>
            <person name="Morgan W.R."/>
            <person name="Tartar A."/>
        </authorList>
    </citation>
    <scope>NUCLEOTIDE SEQUENCE</scope>
    <source>
        <strain evidence="1">ARSEF 373</strain>
    </source>
</reference>
<evidence type="ECO:0000313" key="2">
    <source>
        <dbReference type="Proteomes" id="UP001146120"/>
    </source>
</evidence>
<dbReference type="InterPro" id="IPR027417">
    <property type="entry name" value="P-loop_NTPase"/>
</dbReference>
<dbReference type="AlphaFoldDB" id="A0AAV2YXU7"/>
<evidence type="ECO:0000313" key="1">
    <source>
        <dbReference type="EMBL" id="DAZ98218.1"/>
    </source>
</evidence>
<protein>
    <recommendedName>
        <fullName evidence="3">ATP-dependent DNA helicase</fullName>
    </recommendedName>
</protein>
<reference evidence="1" key="2">
    <citation type="journal article" date="2023" name="Microbiol Resour">
        <title>Decontamination and Annotation of the Draft Genome Sequence of the Oomycete Lagenidium giganteum ARSEF 373.</title>
        <authorList>
            <person name="Morgan W.R."/>
            <person name="Tartar A."/>
        </authorList>
    </citation>
    <scope>NUCLEOTIDE SEQUENCE</scope>
    <source>
        <strain evidence="1">ARSEF 373</strain>
    </source>
</reference>
<proteinExistence type="predicted"/>
<keyword evidence="2" id="KW-1185">Reference proteome</keyword>
<comment type="caution">
    <text evidence="1">The sequence shown here is derived from an EMBL/GenBank/DDBJ whole genome shotgun (WGS) entry which is preliminary data.</text>
</comment>
<sequence>MTLNKSQGQTLDTVGLYIPNQLFEYGQLYMALSRTRTAPSGIICFGECGTMYSPAYFITRMEYLDASSGVSGRAVRQWHAMCKRVGHVLPSQRPKPSSHPVQLLEFANDYVKTNPWFYVEELKAALHASFPEQKKELKQQMAVDLFVDDTRDLAVARVLWPLLGFDVANV</sequence>
<dbReference type="SUPFAM" id="SSF52540">
    <property type="entry name" value="P-loop containing nucleoside triphosphate hydrolases"/>
    <property type="match status" value="1"/>
</dbReference>